<accession>A0A9W4HTI9</accession>
<reference evidence="1" key="1">
    <citation type="submission" date="2021-07" db="EMBL/GenBank/DDBJ databases">
        <authorList>
            <person name="Branca A.L. A."/>
        </authorList>
    </citation>
    <scope>NUCLEOTIDE SEQUENCE</scope>
</reference>
<comment type="caution">
    <text evidence="1">The sequence shown here is derived from an EMBL/GenBank/DDBJ whole genome shotgun (WGS) entry which is preliminary data.</text>
</comment>
<gene>
    <name evidence="1" type="ORF">PNAL_LOCUS5414</name>
</gene>
<proteinExistence type="predicted"/>
<dbReference type="AlphaFoldDB" id="A0A9W4HTI9"/>
<dbReference type="OrthoDB" id="424551at2759"/>
<dbReference type="EMBL" id="CAJVNV010000237">
    <property type="protein sequence ID" value="CAG8126709.1"/>
    <property type="molecule type" value="Genomic_DNA"/>
</dbReference>
<protein>
    <submittedName>
        <fullName evidence="1">Uncharacterized protein</fullName>
    </submittedName>
</protein>
<evidence type="ECO:0000313" key="1">
    <source>
        <dbReference type="EMBL" id="CAG8126709.1"/>
    </source>
</evidence>
<evidence type="ECO:0000313" key="2">
    <source>
        <dbReference type="Proteomes" id="UP001153461"/>
    </source>
</evidence>
<dbReference type="Proteomes" id="UP001153461">
    <property type="component" value="Unassembled WGS sequence"/>
</dbReference>
<sequence length="95" mass="10992">MEVPPWKCNIYPTTDCDEPECDVAWLVTALQRVRTLWCLYELENTLISVTRVECHANKYLVCSSSPIQMRLHALCPFHMNTIDDESQKVRIAHLG</sequence>
<organism evidence="1 2">
    <name type="scientific">Penicillium nalgiovense</name>
    <dbReference type="NCBI Taxonomy" id="60175"/>
    <lineage>
        <taxon>Eukaryota</taxon>
        <taxon>Fungi</taxon>
        <taxon>Dikarya</taxon>
        <taxon>Ascomycota</taxon>
        <taxon>Pezizomycotina</taxon>
        <taxon>Eurotiomycetes</taxon>
        <taxon>Eurotiomycetidae</taxon>
        <taxon>Eurotiales</taxon>
        <taxon>Aspergillaceae</taxon>
        <taxon>Penicillium</taxon>
    </lineage>
</organism>
<feature type="non-terminal residue" evidence="1">
    <location>
        <position position="95"/>
    </location>
</feature>
<name>A0A9W4HTI9_PENNA</name>